<dbReference type="Proteomes" id="UP000037931">
    <property type="component" value="Unassembled WGS sequence"/>
</dbReference>
<keyword evidence="2" id="KW-0413">Isomerase</keyword>
<organism evidence="2 3">
    <name type="scientific">Pseudomonas asplenii</name>
    <dbReference type="NCBI Taxonomy" id="53407"/>
    <lineage>
        <taxon>Bacteria</taxon>
        <taxon>Pseudomonadati</taxon>
        <taxon>Pseudomonadota</taxon>
        <taxon>Gammaproteobacteria</taxon>
        <taxon>Pseudomonadales</taxon>
        <taxon>Pseudomonadaceae</taxon>
        <taxon>Pseudomonas</taxon>
    </lineage>
</organism>
<protein>
    <submittedName>
        <fullName evidence="2">Ketosteroid isomerase-like protein</fullName>
    </submittedName>
</protein>
<evidence type="ECO:0000259" key="1">
    <source>
        <dbReference type="Pfam" id="PF12680"/>
    </source>
</evidence>
<accession>A0A0M9GFT2</accession>
<dbReference type="SUPFAM" id="SSF54427">
    <property type="entry name" value="NTF2-like"/>
    <property type="match status" value="1"/>
</dbReference>
<gene>
    <name evidence="2" type="ORF">PF66_03250</name>
</gene>
<dbReference type="PATRIC" id="fig|50340.43.peg.547"/>
<dbReference type="Gene3D" id="3.10.450.50">
    <property type="match status" value="1"/>
</dbReference>
<dbReference type="InterPro" id="IPR032710">
    <property type="entry name" value="NTF2-like_dom_sf"/>
</dbReference>
<keyword evidence="3" id="KW-1185">Reference proteome</keyword>
<feature type="domain" description="SnoaL-like" evidence="1">
    <location>
        <begin position="16"/>
        <end position="112"/>
    </location>
</feature>
<comment type="caution">
    <text evidence="2">The sequence shown here is derived from an EMBL/GenBank/DDBJ whole genome shotgun (WGS) entry which is preliminary data.</text>
</comment>
<evidence type="ECO:0000313" key="3">
    <source>
        <dbReference type="Proteomes" id="UP000037931"/>
    </source>
</evidence>
<evidence type="ECO:0000313" key="2">
    <source>
        <dbReference type="EMBL" id="KPA90117.1"/>
    </source>
</evidence>
<name>A0A0M9GFT2_9PSED</name>
<dbReference type="InterPro" id="IPR037401">
    <property type="entry name" value="SnoaL-like"/>
</dbReference>
<dbReference type="GO" id="GO:0016853">
    <property type="term" value="F:isomerase activity"/>
    <property type="evidence" value="ECO:0007669"/>
    <property type="project" value="UniProtKB-KW"/>
</dbReference>
<reference evidence="2 3" key="1">
    <citation type="journal article" date="2015" name="PLoS ONE">
        <title>Rice-Infecting Pseudomonas Genomes Are Highly Accessorized and Harbor Multiple Putative Virulence Mechanisms to Cause Sheath Brown Rot.</title>
        <authorList>
            <person name="Quibod I.L."/>
            <person name="Grande G."/>
            <person name="Oreiro E.G."/>
            <person name="Borja F.N."/>
            <person name="Dossa G.S."/>
            <person name="Mauleon R."/>
            <person name="Cruz C.V."/>
            <person name="Oliva R."/>
        </authorList>
    </citation>
    <scope>NUCLEOTIDE SEQUENCE [LARGE SCALE GENOMIC DNA]</scope>
    <source>
        <strain evidence="2 3">IRRI 6609</strain>
    </source>
</reference>
<proteinExistence type="predicted"/>
<dbReference type="EMBL" id="JSYZ01000011">
    <property type="protein sequence ID" value="KPA90117.1"/>
    <property type="molecule type" value="Genomic_DNA"/>
</dbReference>
<dbReference type="AlphaFoldDB" id="A0A0M9GFT2"/>
<dbReference type="RefSeq" id="WP_054063226.1">
    <property type="nucleotide sequence ID" value="NZ_JSYZ01000011.1"/>
</dbReference>
<dbReference type="OrthoDB" id="117900at2"/>
<sequence>MKTAVQLFQNYLDAIQNPRAAAELFAEDGALEIPYLKSLGITDRVEGPEQIEAFIASLLNRVPAFKFRRIRFLIDTPDQAFAEYDVEAPVPATGRIYRQSYAGRLVARDGRIQLLRESLDTVAAATAFAPRDAV</sequence>
<dbReference type="STRING" id="50340.PF66_03250"/>
<dbReference type="Pfam" id="PF12680">
    <property type="entry name" value="SnoaL_2"/>
    <property type="match status" value="1"/>
</dbReference>